<keyword evidence="2 6" id="KW-0812">Transmembrane</keyword>
<protein>
    <submittedName>
        <fullName evidence="7">Uncharacterized protein</fullName>
    </submittedName>
</protein>
<dbReference type="SUPFAM" id="SSF144083">
    <property type="entry name" value="Magnesium transport protein CorA, transmembrane region"/>
    <property type="match status" value="1"/>
</dbReference>
<sequence>MIWNRMGIGHPGPSLVLTLRTFPGLRDDLRENPLWERLNGYLQDIRREWTKVLDFLEQQTRVNSTVLFDEDARQNMLFDDGEFSNAKRYFWTIQSLRIFWDHINATLDILPGIFQAMHQFHGWRGELDWSNDPGPASTLLKEQIKEFEALKTRIQRTRQEIDSLNSGLFSASSVSEARFSFEQNSNVRLLTLVTIVYLPISLAATIYGMEVLPDTASLASFFVVTAVLCAVTFGVTFNLQLIIDFVRRRVFAKLQKSMAEDPSPQWQGRAAALRQKGLRKSMTPHASRWSYWGYVFDILSRMLPRFKPSKRSEATPEGEASNDRV</sequence>
<proteinExistence type="predicted"/>
<evidence type="ECO:0000256" key="2">
    <source>
        <dbReference type="ARBA" id="ARBA00022692"/>
    </source>
</evidence>
<evidence type="ECO:0000256" key="3">
    <source>
        <dbReference type="ARBA" id="ARBA00022989"/>
    </source>
</evidence>
<dbReference type="HOGENOM" id="CLU_750423_0_0_1"/>
<evidence type="ECO:0000313" key="7">
    <source>
        <dbReference type="EMBL" id="KFA69460.1"/>
    </source>
</evidence>
<dbReference type="AlphaFoldDB" id="A0A084QZS5"/>
<feature type="transmembrane region" description="Helical" evidence="6">
    <location>
        <begin position="221"/>
        <end position="246"/>
    </location>
</feature>
<feature type="transmembrane region" description="Helical" evidence="6">
    <location>
        <begin position="189"/>
        <end position="209"/>
    </location>
</feature>
<dbReference type="EMBL" id="KL659480">
    <property type="protein sequence ID" value="KFA69460.1"/>
    <property type="molecule type" value="Genomic_DNA"/>
</dbReference>
<organism evidence="7 8">
    <name type="scientific">Stachybotrys chlorohalonatus (strain IBT 40285)</name>
    <dbReference type="NCBI Taxonomy" id="1283841"/>
    <lineage>
        <taxon>Eukaryota</taxon>
        <taxon>Fungi</taxon>
        <taxon>Dikarya</taxon>
        <taxon>Ascomycota</taxon>
        <taxon>Pezizomycotina</taxon>
        <taxon>Sordariomycetes</taxon>
        <taxon>Hypocreomycetidae</taxon>
        <taxon>Hypocreales</taxon>
        <taxon>Stachybotryaceae</taxon>
        <taxon>Stachybotrys</taxon>
    </lineage>
</organism>
<dbReference type="PANTHER" id="PTHR46494">
    <property type="entry name" value="CORA FAMILY METAL ION TRANSPORTER (EUROFUNG)"/>
    <property type="match status" value="1"/>
</dbReference>
<dbReference type="GO" id="GO:0015087">
    <property type="term" value="F:cobalt ion transmembrane transporter activity"/>
    <property type="evidence" value="ECO:0007669"/>
    <property type="project" value="TreeGrafter"/>
</dbReference>
<evidence type="ECO:0000256" key="6">
    <source>
        <dbReference type="SAM" id="Phobius"/>
    </source>
</evidence>
<dbReference type="GO" id="GO:0050897">
    <property type="term" value="F:cobalt ion binding"/>
    <property type="evidence" value="ECO:0007669"/>
    <property type="project" value="TreeGrafter"/>
</dbReference>
<keyword evidence="3 6" id="KW-1133">Transmembrane helix</keyword>
<dbReference type="Gene3D" id="1.20.58.340">
    <property type="entry name" value="Magnesium transport protein CorA, transmembrane region"/>
    <property type="match status" value="1"/>
</dbReference>
<gene>
    <name evidence="7" type="ORF">S40285_04611</name>
</gene>
<dbReference type="InterPro" id="IPR045863">
    <property type="entry name" value="CorA_TM1_TM2"/>
</dbReference>
<dbReference type="PANTHER" id="PTHR46494:SF1">
    <property type="entry name" value="CORA FAMILY METAL ION TRANSPORTER (EUROFUNG)"/>
    <property type="match status" value="1"/>
</dbReference>
<evidence type="ECO:0000313" key="8">
    <source>
        <dbReference type="Proteomes" id="UP000028524"/>
    </source>
</evidence>
<accession>A0A084QZS5</accession>
<dbReference type="GO" id="GO:0015095">
    <property type="term" value="F:magnesium ion transmembrane transporter activity"/>
    <property type="evidence" value="ECO:0007669"/>
    <property type="project" value="TreeGrafter"/>
</dbReference>
<dbReference type="GO" id="GO:0005886">
    <property type="term" value="C:plasma membrane"/>
    <property type="evidence" value="ECO:0007669"/>
    <property type="project" value="UniProtKB-SubCell"/>
</dbReference>
<evidence type="ECO:0000256" key="1">
    <source>
        <dbReference type="ARBA" id="ARBA00004651"/>
    </source>
</evidence>
<keyword evidence="5" id="KW-0175">Coiled coil</keyword>
<evidence type="ECO:0000256" key="5">
    <source>
        <dbReference type="SAM" id="Coils"/>
    </source>
</evidence>
<dbReference type="InterPro" id="IPR002523">
    <property type="entry name" value="MgTranspt_CorA/ZnTranspt_ZntB"/>
</dbReference>
<keyword evidence="4 6" id="KW-0472">Membrane</keyword>
<dbReference type="Proteomes" id="UP000028524">
    <property type="component" value="Unassembled WGS sequence"/>
</dbReference>
<comment type="subcellular location">
    <subcellularLocation>
        <location evidence="1">Cell membrane</location>
        <topology evidence="1">Multi-pass membrane protein</topology>
    </subcellularLocation>
</comment>
<feature type="coiled-coil region" evidence="5">
    <location>
        <begin position="140"/>
        <end position="167"/>
    </location>
</feature>
<keyword evidence="8" id="KW-1185">Reference proteome</keyword>
<dbReference type="OrthoDB" id="5430750at2759"/>
<dbReference type="Pfam" id="PF01544">
    <property type="entry name" value="CorA"/>
    <property type="match status" value="1"/>
</dbReference>
<reference evidence="7 8" key="1">
    <citation type="journal article" date="2014" name="BMC Genomics">
        <title>Comparative genome sequencing reveals chemotype-specific gene clusters in the toxigenic black mold Stachybotrys.</title>
        <authorList>
            <person name="Semeiks J."/>
            <person name="Borek D."/>
            <person name="Otwinowski Z."/>
            <person name="Grishin N.V."/>
        </authorList>
    </citation>
    <scope>NUCLEOTIDE SEQUENCE [LARGE SCALE GENOMIC DNA]</scope>
    <source>
        <strain evidence="7 8">IBT 40285</strain>
    </source>
</reference>
<evidence type="ECO:0000256" key="4">
    <source>
        <dbReference type="ARBA" id="ARBA00023136"/>
    </source>
</evidence>
<name>A0A084QZS5_STAC4</name>
<dbReference type="InParanoid" id="A0A084QZS5"/>
<dbReference type="GO" id="GO:0000287">
    <property type="term" value="F:magnesium ion binding"/>
    <property type="evidence" value="ECO:0007669"/>
    <property type="project" value="TreeGrafter"/>
</dbReference>